<comment type="caution">
    <text evidence="1">The sequence shown here is derived from an EMBL/GenBank/DDBJ whole genome shotgun (WGS) entry which is preliminary data.</text>
</comment>
<protein>
    <submittedName>
        <fullName evidence="1">Uncharacterized protein</fullName>
    </submittedName>
</protein>
<accession>A0A2P6RRU4</accession>
<dbReference type="Gramene" id="PRQ49111">
    <property type="protein sequence ID" value="PRQ49111"/>
    <property type="gene ID" value="RchiOBHm_Chr2g0118271"/>
</dbReference>
<dbReference type="EMBL" id="PDCK01000040">
    <property type="protein sequence ID" value="PRQ49111.1"/>
    <property type="molecule type" value="Genomic_DNA"/>
</dbReference>
<name>A0A2P6RRU4_ROSCH</name>
<gene>
    <name evidence="1" type="ORF">RchiOBHm_Chr2g0118271</name>
</gene>
<evidence type="ECO:0000313" key="2">
    <source>
        <dbReference type="Proteomes" id="UP000238479"/>
    </source>
</evidence>
<sequence length="88" mass="9726">MTFLVLTEIKSENALSASHNKKIKNATTPLLLQFPCMLLQGSSACASMRSGVEPIHTYEFLWSFQSSKGLGQIQLKMGDLKSSFSKRS</sequence>
<dbReference type="Proteomes" id="UP000238479">
    <property type="component" value="Chromosome 2"/>
</dbReference>
<dbReference type="AlphaFoldDB" id="A0A2P6RRU4"/>
<proteinExistence type="predicted"/>
<evidence type="ECO:0000313" key="1">
    <source>
        <dbReference type="EMBL" id="PRQ49111.1"/>
    </source>
</evidence>
<reference evidence="1 2" key="1">
    <citation type="journal article" date="2018" name="Nat. Genet.">
        <title>The Rosa genome provides new insights in the design of modern roses.</title>
        <authorList>
            <person name="Bendahmane M."/>
        </authorList>
    </citation>
    <scope>NUCLEOTIDE SEQUENCE [LARGE SCALE GENOMIC DNA]</scope>
    <source>
        <strain evidence="2">cv. Old Blush</strain>
    </source>
</reference>
<keyword evidence="2" id="KW-1185">Reference proteome</keyword>
<organism evidence="1 2">
    <name type="scientific">Rosa chinensis</name>
    <name type="common">China rose</name>
    <dbReference type="NCBI Taxonomy" id="74649"/>
    <lineage>
        <taxon>Eukaryota</taxon>
        <taxon>Viridiplantae</taxon>
        <taxon>Streptophyta</taxon>
        <taxon>Embryophyta</taxon>
        <taxon>Tracheophyta</taxon>
        <taxon>Spermatophyta</taxon>
        <taxon>Magnoliopsida</taxon>
        <taxon>eudicotyledons</taxon>
        <taxon>Gunneridae</taxon>
        <taxon>Pentapetalae</taxon>
        <taxon>rosids</taxon>
        <taxon>fabids</taxon>
        <taxon>Rosales</taxon>
        <taxon>Rosaceae</taxon>
        <taxon>Rosoideae</taxon>
        <taxon>Rosoideae incertae sedis</taxon>
        <taxon>Rosa</taxon>
    </lineage>
</organism>